<dbReference type="KEGG" id="sdyn:Mal52_44890"/>
<keyword evidence="2" id="KW-1185">Reference proteome</keyword>
<sequence>MNNATNRRSTIPACIAIVVCVAVVVSILTVRRAAEREYASYETLCSLGAEGDDWVSFLEIITGRPPIVQLEIPAEVPKETTFALLPDLRNLEALTLAYDSLTDRQLDTISELGLNSLNFEGDFPTDSDISRLSRFRGVQFIYVPPGNLSSEAQNKVRALLSSSIIDFD</sequence>
<dbReference type="EMBL" id="CP036276">
    <property type="protein sequence ID" value="QDU45992.1"/>
    <property type="molecule type" value="Genomic_DNA"/>
</dbReference>
<evidence type="ECO:0000313" key="2">
    <source>
        <dbReference type="Proteomes" id="UP000319383"/>
    </source>
</evidence>
<protein>
    <submittedName>
        <fullName evidence="1">Uncharacterized protein</fullName>
    </submittedName>
</protein>
<dbReference type="Proteomes" id="UP000319383">
    <property type="component" value="Chromosome"/>
</dbReference>
<accession>A0A517ZU50</accession>
<proteinExistence type="predicted"/>
<name>A0A517ZU50_9PLAN</name>
<reference evidence="1 2" key="1">
    <citation type="submission" date="2019-02" db="EMBL/GenBank/DDBJ databases">
        <title>Deep-cultivation of Planctomycetes and their phenomic and genomic characterization uncovers novel biology.</title>
        <authorList>
            <person name="Wiegand S."/>
            <person name="Jogler M."/>
            <person name="Boedeker C."/>
            <person name="Pinto D."/>
            <person name="Vollmers J."/>
            <person name="Rivas-Marin E."/>
            <person name="Kohn T."/>
            <person name="Peeters S.H."/>
            <person name="Heuer A."/>
            <person name="Rast P."/>
            <person name="Oberbeckmann S."/>
            <person name="Bunk B."/>
            <person name="Jeske O."/>
            <person name="Meyerdierks A."/>
            <person name="Storesund J.E."/>
            <person name="Kallscheuer N."/>
            <person name="Luecker S."/>
            <person name="Lage O.M."/>
            <person name="Pohl T."/>
            <person name="Merkel B.J."/>
            <person name="Hornburger P."/>
            <person name="Mueller R.-W."/>
            <person name="Bruemmer F."/>
            <person name="Labrenz M."/>
            <person name="Spormann A.M."/>
            <person name="Op den Camp H."/>
            <person name="Overmann J."/>
            <person name="Amann R."/>
            <person name="Jetten M.S.M."/>
            <person name="Mascher T."/>
            <person name="Medema M.H."/>
            <person name="Devos D.P."/>
            <person name="Kaster A.-K."/>
            <person name="Ovreas L."/>
            <person name="Rohde M."/>
            <person name="Galperin M.Y."/>
            <person name="Jogler C."/>
        </authorList>
    </citation>
    <scope>NUCLEOTIDE SEQUENCE [LARGE SCALE GENOMIC DNA]</scope>
    <source>
        <strain evidence="1 2">Mal52</strain>
    </source>
</reference>
<evidence type="ECO:0000313" key="1">
    <source>
        <dbReference type="EMBL" id="QDU45992.1"/>
    </source>
</evidence>
<organism evidence="1 2">
    <name type="scientific">Symmachiella dynata</name>
    <dbReference type="NCBI Taxonomy" id="2527995"/>
    <lineage>
        <taxon>Bacteria</taxon>
        <taxon>Pseudomonadati</taxon>
        <taxon>Planctomycetota</taxon>
        <taxon>Planctomycetia</taxon>
        <taxon>Planctomycetales</taxon>
        <taxon>Planctomycetaceae</taxon>
        <taxon>Symmachiella</taxon>
    </lineage>
</organism>
<dbReference type="RefSeq" id="WP_145378522.1">
    <property type="nucleotide sequence ID" value="NZ_CP036276.1"/>
</dbReference>
<gene>
    <name evidence="1" type="ORF">Mal52_44890</name>
</gene>
<dbReference type="AlphaFoldDB" id="A0A517ZU50"/>